<proteinExistence type="predicted"/>
<sequence length="857" mass="95956">MAGRRSRFEAAKRYFELPESERTRIDEEVELSLDFESLSESTITRRENAKEEIEAFYAAQGHSGDVWVKAPNKLTAIIKTWLTAKVEGTRPTAPRSRAGATHVAFSTLKDWRMSVVRIISKYVPDGQKKLNNGIFVALYNHQGFLTAKHDLQLLEERKQFIGRHEIRLMTESMYANCIDLEWTIQIDLALKLMFQTGVRVGALAASTQQYLQEGRYLKWKNLICNLGANGEPHLDIGFTALKCYNGPLVAKRHEANLRPAQCPENVILEPGPPLLLLAIKRGIIKGIKTLDQLFNSKTRVLEWEDWALNEAVFLKGKVGGAAGCQPGSVMRAVGLASAVQVVGRKIGLAMQTYDMRRNYGDEIEENYGEAGAKMGMGHTANSTTYKNKYGRESANLDNAGSVMHEDIVDRYALNQFRAPALLPHVGLSSNTIDGLMHLHDSVSTESTQLSLKRKADALIVPYGQPQIRPITKISDAECRAHPSWFAFISLPESISRQQEMTRLKSIYQPALDSVDPSPATRTAESRLRAGFPDQPQFIVAYEEWKRVRDRVNSSESRKLKSIRDAIAAERAVPTTSNASKAGPEPEDADTYMARQTRIEQFKGPSLLVDIARLHAGPSGSKVPASHAAVDGAVPIDDLMEVEFTPLEEGDPDVDEVPAWVVRTGYMRMMWTSAKDMHSRCSKCKVDPTVDQADKEKVWTPWNLARHEEQFHSVGMQLARWYNKHATCLLCALDDCPEKLARRTYTRHINPAVGYHVGDPRLPQVEEFFVAFPDTFLSDEELDAEEERWAMEFADVTLPSSFLEVSRVEAALAGAVMLGVHEESVEPVVVDHKAALASYKRLKISKEAFVYVTESSRR</sequence>
<accession>A0AAD7ADE2</accession>
<comment type="caution">
    <text evidence="1">The sequence shown here is derived from an EMBL/GenBank/DDBJ whole genome shotgun (WGS) entry which is preliminary data.</text>
</comment>
<name>A0AAD7ADE2_9AGAR</name>
<dbReference type="AlphaFoldDB" id="A0AAD7ADE2"/>
<gene>
    <name evidence="1" type="ORF">DFH08DRAFT_1076678</name>
</gene>
<reference evidence="1" key="1">
    <citation type="submission" date="2023-03" db="EMBL/GenBank/DDBJ databases">
        <title>Massive genome expansion in bonnet fungi (Mycena s.s.) driven by repeated elements and novel gene families across ecological guilds.</title>
        <authorList>
            <consortium name="Lawrence Berkeley National Laboratory"/>
            <person name="Harder C.B."/>
            <person name="Miyauchi S."/>
            <person name="Viragh M."/>
            <person name="Kuo A."/>
            <person name="Thoen E."/>
            <person name="Andreopoulos B."/>
            <person name="Lu D."/>
            <person name="Skrede I."/>
            <person name="Drula E."/>
            <person name="Henrissat B."/>
            <person name="Morin E."/>
            <person name="Kohler A."/>
            <person name="Barry K."/>
            <person name="LaButti K."/>
            <person name="Morin E."/>
            <person name="Salamov A."/>
            <person name="Lipzen A."/>
            <person name="Mereny Z."/>
            <person name="Hegedus B."/>
            <person name="Baldrian P."/>
            <person name="Stursova M."/>
            <person name="Weitz H."/>
            <person name="Taylor A."/>
            <person name="Grigoriev I.V."/>
            <person name="Nagy L.G."/>
            <person name="Martin F."/>
            <person name="Kauserud H."/>
        </authorList>
    </citation>
    <scope>NUCLEOTIDE SEQUENCE</scope>
    <source>
        <strain evidence="1">CBHHK002</strain>
    </source>
</reference>
<keyword evidence="2" id="KW-1185">Reference proteome</keyword>
<dbReference type="EMBL" id="JARIHO010000009">
    <property type="protein sequence ID" value="KAJ7355647.1"/>
    <property type="molecule type" value="Genomic_DNA"/>
</dbReference>
<dbReference type="Proteomes" id="UP001218218">
    <property type="component" value="Unassembled WGS sequence"/>
</dbReference>
<organism evidence="1 2">
    <name type="scientific">Mycena albidolilacea</name>
    <dbReference type="NCBI Taxonomy" id="1033008"/>
    <lineage>
        <taxon>Eukaryota</taxon>
        <taxon>Fungi</taxon>
        <taxon>Dikarya</taxon>
        <taxon>Basidiomycota</taxon>
        <taxon>Agaricomycotina</taxon>
        <taxon>Agaricomycetes</taxon>
        <taxon>Agaricomycetidae</taxon>
        <taxon>Agaricales</taxon>
        <taxon>Marasmiineae</taxon>
        <taxon>Mycenaceae</taxon>
        <taxon>Mycena</taxon>
    </lineage>
</organism>
<evidence type="ECO:0000313" key="1">
    <source>
        <dbReference type="EMBL" id="KAJ7355647.1"/>
    </source>
</evidence>
<evidence type="ECO:0000313" key="2">
    <source>
        <dbReference type="Proteomes" id="UP001218218"/>
    </source>
</evidence>
<protein>
    <submittedName>
        <fullName evidence="1">Uncharacterized protein</fullName>
    </submittedName>
</protein>